<gene>
    <name evidence="2" type="ORF">V865_006402</name>
</gene>
<dbReference type="EMBL" id="CP144090">
    <property type="protein sequence ID" value="WWD08291.1"/>
    <property type="molecule type" value="Genomic_DNA"/>
</dbReference>
<evidence type="ECO:0000313" key="2">
    <source>
        <dbReference type="EMBL" id="WWD08291.1"/>
    </source>
</evidence>
<dbReference type="GeneID" id="91105203"/>
<evidence type="ECO:0000313" key="3">
    <source>
        <dbReference type="Proteomes" id="UP001358614"/>
    </source>
</evidence>
<dbReference type="Proteomes" id="UP001358614">
    <property type="component" value="Chromosome 2"/>
</dbReference>
<proteinExistence type="predicted"/>
<dbReference type="AlphaFoldDB" id="A0AAX4KP65"/>
<dbReference type="KEGG" id="ker:91105203"/>
<accession>A0AAX4KP65</accession>
<feature type="region of interest" description="Disordered" evidence="1">
    <location>
        <begin position="1"/>
        <end position="25"/>
    </location>
</feature>
<dbReference type="RefSeq" id="XP_066086258.1">
    <property type="nucleotide sequence ID" value="XM_066230161.1"/>
</dbReference>
<sequence length="304" mass="34985">MATQQNQWNVGPVDTVDPSTADEDPNGLDTLIEKIQTSTHKHTPPFRHVAATLSGFKNDTYQHISRAEKHEFISVHNPLQEVLTAFESRLLITIANKHRPDDKVISACDQLLDKFLNDKDKSERSMYQTYLTAARTKELDKLRAAVRKLRCHSSCYELQFTNNIPITSFIRCLNSIESQRSQKYPEVQDVVRPIRSQFHRLYCNNLLQKAQETAKQVTQGAKYQYWLLYSNTSKDGKRDTDNFRQEVSLGRHHRILGYDATTEGEWLKPINNWHCGNENTDITVGILLLGPCLFLPHRTSGNIF</sequence>
<evidence type="ECO:0000256" key="1">
    <source>
        <dbReference type="SAM" id="MobiDB-lite"/>
    </source>
</evidence>
<name>A0AAX4KP65_9TREE</name>
<reference evidence="2 3" key="1">
    <citation type="submission" date="2024-01" db="EMBL/GenBank/DDBJ databases">
        <title>Comparative genomics of Cryptococcus and Kwoniella reveals pathogenesis evolution and contrasting modes of karyotype evolution via chromosome fusion or intercentromeric recombination.</title>
        <authorList>
            <person name="Coelho M.A."/>
            <person name="David-Palma M."/>
            <person name="Shea T."/>
            <person name="Bowers K."/>
            <person name="McGinley-Smith S."/>
            <person name="Mohammad A.W."/>
            <person name="Gnirke A."/>
            <person name="Yurkov A.M."/>
            <person name="Nowrousian M."/>
            <person name="Sun S."/>
            <person name="Cuomo C.A."/>
            <person name="Heitman J."/>
        </authorList>
    </citation>
    <scope>NUCLEOTIDE SEQUENCE [LARGE SCALE GENOMIC DNA]</scope>
    <source>
        <strain evidence="2 3">PYCC6329</strain>
    </source>
</reference>
<protein>
    <submittedName>
        <fullName evidence="2">Uncharacterized protein</fullName>
    </submittedName>
</protein>
<organism evidence="2 3">
    <name type="scientific">Kwoniella europaea PYCC6329</name>
    <dbReference type="NCBI Taxonomy" id="1423913"/>
    <lineage>
        <taxon>Eukaryota</taxon>
        <taxon>Fungi</taxon>
        <taxon>Dikarya</taxon>
        <taxon>Basidiomycota</taxon>
        <taxon>Agaricomycotina</taxon>
        <taxon>Tremellomycetes</taxon>
        <taxon>Tremellales</taxon>
        <taxon>Cryptococcaceae</taxon>
        <taxon>Kwoniella</taxon>
    </lineage>
</organism>
<keyword evidence="3" id="KW-1185">Reference proteome</keyword>